<accession>A0A0H5QGN9</accession>
<dbReference type="AlphaFoldDB" id="A0A0H5QGN9"/>
<dbReference type="EMBL" id="LN853140">
    <property type="protein sequence ID" value="CRY95142.1"/>
    <property type="molecule type" value="Genomic_DNA"/>
</dbReference>
<reference evidence="1" key="1">
    <citation type="submission" date="2015-06" db="EMBL/GenBank/DDBJ databases">
        <authorList>
            <person name="Joergensen T."/>
        </authorList>
    </citation>
    <scope>NUCLEOTIDE SEQUENCE</scope>
    <source>
        <strain evidence="1">RGRH0501</strain>
    </source>
</reference>
<evidence type="ECO:0000313" key="1">
    <source>
        <dbReference type="EMBL" id="CRY95142.1"/>
    </source>
</evidence>
<sequence length="268" mass="28354">MANEKHLYLTVGGGYVSTLTQLANETWQFGIRCSLVFGQTDPVGTLPSNWNPVSASINRTETDWNITGNWTVAGPGLDSFAPDDWLNDQAAPAIEAFIATSGLFSTGVQLREAKVYPIGTDGKAVPAPPYAGGSPVTLTWTGTLPIGGASGEIMPPQNTMVLSHRTNQIGRKGRGRIFAPPLTTGAVDDGQISSASRAALSAAHVTLLEDVAYGTYPTQDLEVRPAVIGAPWTTYATINTSVVDSAFDTQRRRRRALITAATTAAVSY</sequence>
<proteinExistence type="predicted"/>
<reference evidence="1" key="2">
    <citation type="submission" date="2015-07" db="EMBL/GenBank/DDBJ databases">
        <title>Plasmids, circular viruses and viroids from rat gut.</title>
        <authorList>
            <person name="Jorgensen T.J."/>
            <person name="Hansen M.A."/>
            <person name="Xu Z."/>
            <person name="Tabak M.A."/>
            <person name="Sorensen S.J."/>
            <person name="Hansen L.H."/>
        </authorList>
    </citation>
    <scope>NUCLEOTIDE SEQUENCE</scope>
    <source>
        <strain evidence="1">RGRH0501</strain>
    </source>
</reference>
<name>A0A0H5QGN9_9ZZZZ</name>
<protein>
    <submittedName>
        <fullName evidence="1">Uncharacterized protein</fullName>
    </submittedName>
</protein>
<organism evidence="1">
    <name type="scientific">uncultured prokaryote</name>
    <dbReference type="NCBI Taxonomy" id="198431"/>
    <lineage>
        <taxon>unclassified sequences</taxon>
        <taxon>environmental samples</taxon>
    </lineage>
</organism>